<keyword evidence="11" id="KW-1185">Reference proteome</keyword>
<keyword evidence="8" id="KW-0472">Membrane</keyword>
<comment type="subcellular location">
    <subcellularLocation>
        <location evidence="1">Lysosome</location>
    </subcellularLocation>
    <subcellularLocation>
        <location evidence="2">Secreted</location>
    </subcellularLocation>
</comment>
<evidence type="ECO:0000313" key="10">
    <source>
        <dbReference type="EMBL" id="CAD5111390.1"/>
    </source>
</evidence>
<dbReference type="EMBL" id="CAJFCJ010000001">
    <property type="protein sequence ID" value="CAD5111390.1"/>
    <property type="molecule type" value="Genomic_DNA"/>
</dbReference>
<dbReference type="InterPro" id="IPR029070">
    <property type="entry name" value="Chitinase_insertion_sf"/>
</dbReference>
<evidence type="ECO:0000256" key="7">
    <source>
        <dbReference type="ARBA" id="ARBA00040976"/>
    </source>
</evidence>
<dbReference type="AlphaFoldDB" id="A0A7I8V5H2"/>
<dbReference type="Proteomes" id="UP000549394">
    <property type="component" value="Unassembled WGS sequence"/>
</dbReference>
<evidence type="ECO:0000259" key="9">
    <source>
        <dbReference type="PROSITE" id="PS51910"/>
    </source>
</evidence>
<comment type="similarity">
    <text evidence="3">Belongs to the glycosyl hydrolase 18 family.</text>
</comment>
<evidence type="ECO:0000256" key="2">
    <source>
        <dbReference type="ARBA" id="ARBA00004613"/>
    </source>
</evidence>
<dbReference type="Gene3D" id="3.10.50.10">
    <property type="match status" value="1"/>
</dbReference>
<proteinExistence type="inferred from homology"/>
<comment type="caution">
    <text evidence="10">The sequence shown here is derived from an EMBL/GenBank/DDBJ whole genome shotgun (WGS) entry which is preliminary data.</text>
</comment>
<dbReference type="SUPFAM" id="SSF51445">
    <property type="entry name" value="(Trans)glycosidases"/>
    <property type="match status" value="1"/>
</dbReference>
<dbReference type="FunFam" id="3.10.50.10:FF:000002">
    <property type="entry name" value="Chitinase domain-containing protein 1"/>
    <property type="match status" value="1"/>
</dbReference>
<evidence type="ECO:0000256" key="4">
    <source>
        <dbReference type="ARBA" id="ARBA00022525"/>
    </source>
</evidence>
<dbReference type="GO" id="GO:0012505">
    <property type="term" value="C:endomembrane system"/>
    <property type="evidence" value="ECO:0007669"/>
    <property type="project" value="TreeGrafter"/>
</dbReference>
<dbReference type="Gene3D" id="3.20.20.80">
    <property type="entry name" value="Glycosidases"/>
    <property type="match status" value="1"/>
</dbReference>
<dbReference type="InterPro" id="IPR017853">
    <property type="entry name" value="GH"/>
</dbReference>
<gene>
    <name evidence="10" type="ORF">DGYR_LOCUS694</name>
</gene>
<dbReference type="InterPro" id="IPR001223">
    <property type="entry name" value="Glyco_hydro18_cat"/>
</dbReference>
<evidence type="ECO:0000256" key="5">
    <source>
        <dbReference type="ARBA" id="ARBA00022729"/>
    </source>
</evidence>
<sequence length="392" mass="45154">MKINNLTYSLLFFSVICTYSALGTLSKNDKDKRKKDHDKIKLSTQNVIKRGFVSDRMKTKDIVKEYRSYCDVERELKNFKGLTLGYVTPWNNRGYDIAKIFSKKFSYVAPVWLQLKRRGVQSYVIEGGHDIDKSWIKDVTKNKPVKMLPRLLFDGWSGEDFHRLFSSEDEVEECAETIAKFVKSNRFHGIVLELWSQLGGHRREELLHVIEHIGKELRKNKKLFVVVIPPPLLSNNAPGMISKDDFQKLSQSVDAVSLMTYDFSTPSRPGPNSPLQWMKACVESLVPDPSSELRKKILLGLNFYGFDFVTGSGGPIIGSQYIDIISKYKPKLHWNSEYAEHHFSYRTGIGEHTVYYPTLKSILMRIDLARELNTGISIWEIGQGLDYFYDLL</sequence>
<dbReference type="PANTHER" id="PTHR46066:SF2">
    <property type="entry name" value="CHITINASE DOMAIN-CONTAINING PROTEIN 1"/>
    <property type="match status" value="1"/>
</dbReference>
<organism evidence="10 11">
    <name type="scientific">Dimorphilus gyrociliatus</name>
    <dbReference type="NCBI Taxonomy" id="2664684"/>
    <lineage>
        <taxon>Eukaryota</taxon>
        <taxon>Metazoa</taxon>
        <taxon>Spiralia</taxon>
        <taxon>Lophotrochozoa</taxon>
        <taxon>Annelida</taxon>
        <taxon>Polychaeta</taxon>
        <taxon>Polychaeta incertae sedis</taxon>
        <taxon>Dinophilidae</taxon>
        <taxon>Dimorphilus</taxon>
    </lineage>
</organism>
<keyword evidence="4" id="KW-0964">Secreted</keyword>
<dbReference type="PANTHER" id="PTHR46066">
    <property type="entry name" value="CHITINASE DOMAIN-CONTAINING PROTEIN 1 FAMILY MEMBER"/>
    <property type="match status" value="1"/>
</dbReference>
<dbReference type="GO" id="GO:0008061">
    <property type="term" value="F:chitin binding"/>
    <property type="evidence" value="ECO:0007669"/>
    <property type="project" value="InterPro"/>
</dbReference>
<dbReference type="GO" id="GO:0005576">
    <property type="term" value="C:extracellular region"/>
    <property type="evidence" value="ECO:0007669"/>
    <property type="project" value="UniProtKB-SubCell"/>
</dbReference>
<evidence type="ECO:0000313" key="11">
    <source>
        <dbReference type="Proteomes" id="UP000549394"/>
    </source>
</evidence>
<keyword evidence="5" id="KW-0732">Signal</keyword>
<evidence type="ECO:0000256" key="8">
    <source>
        <dbReference type="SAM" id="Phobius"/>
    </source>
</evidence>
<dbReference type="CDD" id="cd02876">
    <property type="entry name" value="GH18_SI-CLP"/>
    <property type="match status" value="1"/>
</dbReference>
<evidence type="ECO:0000256" key="6">
    <source>
        <dbReference type="ARBA" id="ARBA00023228"/>
    </source>
</evidence>
<feature type="transmembrane region" description="Helical" evidence="8">
    <location>
        <begin position="6"/>
        <end position="25"/>
    </location>
</feature>
<protein>
    <recommendedName>
        <fullName evidence="7">Chitinase domain-containing protein 1</fullName>
    </recommendedName>
</protein>
<dbReference type="FunFam" id="3.20.20.80:FF:000028">
    <property type="entry name" value="Chitinase domain-containing protein 1"/>
    <property type="match status" value="1"/>
</dbReference>
<dbReference type="Pfam" id="PF00704">
    <property type="entry name" value="Glyco_hydro_18"/>
    <property type="match status" value="1"/>
</dbReference>
<reference evidence="10 11" key="1">
    <citation type="submission" date="2020-08" db="EMBL/GenBank/DDBJ databases">
        <authorList>
            <person name="Hejnol A."/>
        </authorList>
    </citation>
    <scope>NUCLEOTIDE SEQUENCE [LARGE SCALE GENOMIC DNA]</scope>
</reference>
<dbReference type="GO" id="GO:0005975">
    <property type="term" value="P:carbohydrate metabolic process"/>
    <property type="evidence" value="ECO:0007669"/>
    <property type="project" value="InterPro"/>
</dbReference>
<dbReference type="InterPro" id="IPR011583">
    <property type="entry name" value="Chitinase_II/V-like_cat"/>
</dbReference>
<dbReference type="GO" id="GO:0070492">
    <property type="term" value="F:oligosaccharide binding"/>
    <property type="evidence" value="ECO:0007669"/>
    <property type="project" value="TreeGrafter"/>
</dbReference>
<evidence type="ECO:0000256" key="3">
    <source>
        <dbReference type="ARBA" id="ARBA00009336"/>
    </source>
</evidence>
<keyword evidence="6" id="KW-0458">Lysosome</keyword>
<accession>A0A7I8V5H2</accession>
<dbReference type="SMART" id="SM00636">
    <property type="entry name" value="Glyco_18"/>
    <property type="match status" value="1"/>
</dbReference>
<keyword evidence="8" id="KW-1133">Transmembrane helix</keyword>
<evidence type="ECO:0000256" key="1">
    <source>
        <dbReference type="ARBA" id="ARBA00004371"/>
    </source>
</evidence>
<name>A0A7I8V5H2_9ANNE</name>
<feature type="domain" description="GH18" evidence="9">
    <location>
        <begin position="81"/>
        <end position="392"/>
    </location>
</feature>
<dbReference type="PROSITE" id="PS51910">
    <property type="entry name" value="GH18_2"/>
    <property type="match status" value="1"/>
</dbReference>
<dbReference type="GO" id="GO:0005764">
    <property type="term" value="C:lysosome"/>
    <property type="evidence" value="ECO:0007669"/>
    <property type="project" value="UniProtKB-SubCell"/>
</dbReference>
<keyword evidence="8" id="KW-0812">Transmembrane</keyword>
<dbReference type="OrthoDB" id="10254444at2759"/>